<dbReference type="InterPro" id="IPR011990">
    <property type="entry name" value="TPR-like_helical_dom_sf"/>
</dbReference>
<dbReference type="Gene3D" id="1.25.40.10">
    <property type="entry name" value="Tetratricopeptide repeat domain"/>
    <property type="match status" value="2"/>
</dbReference>
<evidence type="ECO:0000256" key="1">
    <source>
        <dbReference type="ARBA" id="ARBA00022618"/>
    </source>
</evidence>
<evidence type="ECO:0000256" key="3">
    <source>
        <dbReference type="ARBA" id="ARBA00022776"/>
    </source>
</evidence>
<dbReference type="AlphaFoldDB" id="A0AAX4K141"/>
<feature type="repeat" description="TPR" evidence="7">
    <location>
        <begin position="735"/>
        <end position="768"/>
    </location>
</feature>
<keyword evidence="5 7" id="KW-0802">TPR repeat</keyword>
<dbReference type="GO" id="GO:0005680">
    <property type="term" value="C:anaphase-promoting complex"/>
    <property type="evidence" value="ECO:0007669"/>
    <property type="project" value="UniProtKB-ARBA"/>
</dbReference>
<accession>A0AAX4K141</accession>
<evidence type="ECO:0008006" key="11">
    <source>
        <dbReference type="Google" id="ProtNLM"/>
    </source>
</evidence>
<dbReference type="SUPFAM" id="SSF48452">
    <property type="entry name" value="TPR-like"/>
    <property type="match status" value="1"/>
</dbReference>
<name>A0AAX4K141_9TREE</name>
<evidence type="ECO:0000313" key="9">
    <source>
        <dbReference type="EMBL" id="WWC90889.1"/>
    </source>
</evidence>
<feature type="compositionally biased region" description="Basic residues" evidence="8">
    <location>
        <begin position="190"/>
        <end position="201"/>
    </location>
</feature>
<dbReference type="EMBL" id="CP144104">
    <property type="protein sequence ID" value="WWC90889.1"/>
    <property type="molecule type" value="Genomic_DNA"/>
</dbReference>
<feature type="compositionally biased region" description="Low complexity" evidence="8">
    <location>
        <begin position="11"/>
        <end position="26"/>
    </location>
</feature>
<keyword evidence="2" id="KW-0677">Repeat</keyword>
<reference evidence="9 10" key="1">
    <citation type="submission" date="2024-01" db="EMBL/GenBank/DDBJ databases">
        <title>Comparative genomics of Cryptococcus and Kwoniella reveals pathogenesis evolution and contrasting modes of karyotype evolution via chromosome fusion or intercentromeric recombination.</title>
        <authorList>
            <person name="Coelho M.A."/>
            <person name="David-Palma M."/>
            <person name="Shea T."/>
            <person name="Bowers K."/>
            <person name="McGinley-Smith S."/>
            <person name="Mohammad A.W."/>
            <person name="Gnirke A."/>
            <person name="Yurkov A.M."/>
            <person name="Nowrousian M."/>
            <person name="Sun S."/>
            <person name="Cuomo C.A."/>
            <person name="Heitman J."/>
        </authorList>
    </citation>
    <scope>NUCLEOTIDE SEQUENCE [LARGE SCALE GENOMIC DNA]</scope>
    <source>
        <strain evidence="9 10">CBS 6074</strain>
    </source>
</reference>
<feature type="region of interest" description="Disordered" evidence="8">
    <location>
        <begin position="307"/>
        <end position="337"/>
    </location>
</feature>
<evidence type="ECO:0000256" key="4">
    <source>
        <dbReference type="ARBA" id="ARBA00022786"/>
    </source>
</evidence>
<dbReference type="PANTHER" id="PTHR12558:SF9">
    <property type="entry name" value="CELL DIVISION CYCLE PROTEIN 16 HOMOLOG"/>
    <property type="match status" value="1"/>
</dbReference>
<dbReference type="GeneID" id="91096496"/>
<sequence length="948" mass="107247">MPQMFTPPNPSSSGSSSNPAGISYSPIPTTSVHRYHRRGLPARSSLSNSFSLAPTPPQLLDNSFGVGGDISLDEGNDSELNFSFTYPSKRKQGSSTNRELNFIDSNEQGNRGITSQVSPRVRHSPRLNTRFNNTRSNGSSRTATPSGSRQNRDLPIEGLPNYNSNNNNNGSNRIRSKLGETSPEREERLRNRRTSPRKRSQQQHQQQQPQPHEYQLRSDDEEVEDDVRHHQHEAEEEEDEERNWSMVDSMRLWRHDAIMQHLYETAAFWGDKILSWTGDSNDAFWLAQTHFLTGHFLRAEKLLTDPLPSPPKIKLGSRDKGKGRSDEDDLMNGHESNHRNGVIPINLIHDNENAIITGRRLVDESLACRYLAAQCLVHQEKYHEALELLGESNPFKEIGVDKGPDTPSQDEGIKLHSSICHLRALLHLRLSSFALAKESFMEALMLDVKNYDSFKELIEGGMMSEKEEWEFIRNLSYRKQLSEEDGNFVKLIYMTKLKKDGHVKEVAEAREALTSQYGLGDNCDVLVGLADELYSKYKWEDCYTVTTKILSRIPGHPTALPLHLACMHHIHRLRSSLFMLAHDLVEQDPQAATTWYAVGLWYFSGKRWAEARRYFSKASLIDSRFAPAWIAFAHSFAYEGEHDHAITAYSTSARLFQGSHLPLLFIGMEHLQLSASNLAEEYFRAAEVINAFDPLLLNELGVVAYNKEEYDQAASYFRKALRASWEMQGVKSVWAVTYCNLGHAYRHMRNYDKAEHNYRLTIRLDPTNSIAYSSLGMIWQLKGEIRESIKIYHQSLSLNSQDPISTVLLELALKEQMESLNPTTLPGLPGKLGDQDLDPFNVPKGNPIFGPLPIELDPATLDDAGGESVIHHPPPSASTSATNQANINISGFMTPAQNGHYQQHNNQSFNYNHSQNHGQRQDISQMGRVDLGLEEEVGEGSTMEIEDD</sequence>
<dbReference type="GO" id="GO:0005737">
    <property type="term" value="C:cytoplasm"/>
    <property type="evidence" value="ECO:0007669"/>
    <property type="project" value="TreeGrafter"/>
</dbReference>
<dbReference type="GO" id="GO:0031145">
    <property type="term" value="P:anaphase-promoting complex-dependent catabolic process"/>
    <property type="evidence" value="ECO:0007669"/>
    <property type="project" value="TreeGrafter"/>
</dbReference>
<feature type="repeat" description="TPR" evidence="7">
    <location>
        <begin position="694"/>
        <end position="727"/>
    </location>
</feature>
<feature type="compositionally biased region" description="Pro residues" evidence="8">
    <location>
        <begin position="1"/>
        <end position="10"/>
    </location>
</feature>
<dbReference type="Pfam" id="PF12895">
    <property type="entry name" value="ANAPC3"/>
    <property type="match status" value="2"/>
</dbReference>
<feature type="compositionally biased region" description="Polar residues" evidence="8">
    <location>
        <begin position="126"/>
        <end position="149"/>
    </location>
</feature>
<proteinExistence type="predicted"/>
<feature type="region of interest" description="Disordered" evidence="8">
    <location>
        <begin position="895"/>
        <end position="922"/>
    </location>
</feature>
<dbReference type="GO" id="GO:0016567">
    <property type="term" value="P:protein ubiquitination"/>
    <property type="evidence" value="ECO:0007669"/>
    <property type="project" value="TreeGrafter"/>
</dbReference>
<dbReference type="GO" id="GO:0051301">
    <property type="term" value="P:cell division"/>
    <property type="evidence" value="ECO:0007669"/>
    <property type="project" value="UniProtKB-KW"/>
</dbReference>
<dbReference type="InterPro" id="IPR019734">
    <property type="entry name" value="TPR_rpt"/>
</dbReference>
<feature type="compositionally biased region" description="Basic and acidic residues" evidence="8">
    <location>
        <begin position="316"/>
        <end position="337"/>
    </location>
</feature>
<feature type="compositionally biased region" description="Low complexity" evidence="8">
    <location>
        <begin position="161"/>
        <end position="172"/>
    </location>
</feature>
<evidence type="ECO:0000256" key="2">
    <source>
        <dbReference type="ARBA" id="ARBA00022737"/>
    </source>
</evidence>
<keyword evidence="4" id="KW-0833">Ubl conjugation pathway</keyword>
<keyword evidence="10" id="KW-1185">Reference proteome</keyword>
<dbReference type="PANTHER" id="PTHR12558">
    <property type="entry name" value="CELL DIVISION CYCLE 16,23,27"/>
    <property type="match status" value="1"/>
</dbReference>
<evidence type="ECO:0000256" key="5">
    <source>
        <dbReference type="ARBA" id="ARBA00022803"/>
    </source>
</evidence>
<dbReference type="Pfam" id="PF13432">
    <property type="entry name" value="TPR_16"/>
    <property type="match status" value="1"/>
</dbReference>
<evidence type="ECO:0000256" key="7">
    <source>
        <dbReference type="PROSITE-ProRule" id="PRU00339"/>
    </source>
</evidence>
<dbReference type="GO" id="GO:0045842">
    <property type="term" value="P:positive regulation of mitotic metaphase/anaphase transition"/>
    <property type="evidence" value="ECO:0007669"/>
    <property type="project" value="TreeGrafter"/>
</dbReference>
<dbReference type="RefSeq" id="XP_066077652.1">
    <property type="nucleotide sequence ID" value="XM_066221555.1"/>
</dbReference>
<dbReference type="SMART" id="SM00028">
    <property type="entry name" value="TPR"/>
    <property type="match status" value="8"/>
</dbReference>
<evidence type="ECO:0000256" key="8">
    <source>
        <dbReference type="SAM" id="MobiDB-lite"/>
    </source>
</evidence>
<organism evidence="9 10">
    <name type="scientific">Kwoniella dendrophila CBS 6074</name>
    <dbReference type="NCBI Taxonomy" id="1295534"/>
    <lineage>
        <taxon>Eukaryota</taxon>
        <taxon>Fungi</taxon>
        <taxon>Dikarya</taxon>
        <taxon>Basidiomycota</taxon>
        <taxon>Agaricomycotina</taxon>
        <taxon>Tremellomycetes</taxon>
        <taxon>Tremellales</taxon>
        <taxon>Cryptococcaceae</taxon>
        <taxon>Kwoniella</taxon>
    </lineage>
</organism>
<feature type="region of interest" description="Disordered" evidence="8">
    <location>
        <begin position="1"/>
        <end position="49"/>
    </location>
</feature>
<evidence type="ECO:0000256" key="6">
    <source>
        <dbReference type="ARBA" id="ARBA00023306"/>
    </source>
</evidence>
<feature type="region of interest" description="Disordered" evidence="8">
    <location>
        <begin position="102"/>
        <end position="243"/>
    </location>
</feature>
<keyword evidence="6" id="KW-0131">Cell cycle</keyword>
<gene>
    <name evidence="9" type="ORF">L201_005826</name>
</gene>
<keyword evidence="3" id="KW-0498">Mitosis</keyword>
<feature type="compositionally biased region" description="Low complexity" evidence="8">
    <location>
        <begin position="202"/>
        <end position="212"/>
    </location>
</feature>
<dbReference type="PROSITE" id="PS50005">
    <property type="entry name" value="TPR"/>
    <property type="match status" value="3"/>
</dbReference>
<protein>
    <recommendedName>
        <fullName evidence="11">Anaphase-promoting complex subunit 6</fullName>
    </recommendedName>
</protein>
<dbReference type="Proteomes" id="UP001355207">
    <property type="component" value="Chromosome 7"/>
</dbReference>
<feature type="repeat" description="TPR" evidence="7">
    <location>
        <begin position="769"/>
        <end position="802"/>
    </location>
</feature>
<keyword evidence="1" id="KW-0132">Cell division</keyword>
<dbReference type="Pfam" id="PF00515">
    <property type="entry name" value="TPR_1"/>
    <property type="match status" value="1"/>
</dbReference>
<feature type="compositionally biased region" description="Polar residues" evidence="8">
    <location>
        <begin position="102"/>
        <end position="118"/>
    </location>
</feature>
<evidence type="ECO:0000313" key="10">
    <source>
        <dbReference type="Proteomes" id="UP001355207"/>
    </source>
</evidence>